<proteinExistence type="predicted"/>
<dbReference type="PROSITE" id="PS50234">
    <property type="entry name" value="VWFA"/>
    <property type="match status" value="1"/>
</dbReference>
<accession>A0A397G4G1</accession>
<dbReference type="AlphaFoldDB" id="A0A397G4G1"/>
<evidence type="ECO:0000259" key="1">
    <source>
        <dbReference type="PROSITE" id="PS50234"/>
    </source>
</evidence>
<dbReference type="Gene3D" id="3.40.50.410">
    <property type="entry name" value="von Willebrand factor, type A domain"/>
    <property type="match status" value="1"/>
</dbReference>
<dbReference type="InterPro" id="IPR002035">
    <property type="entry name" value="VWF_A"/>
</dbReference>
<dbReference type="Proteomes" id="UP000266861">
    <property type="component" value="Unassembled WGS sequence"/>
</dbReference>
<dbReference type="OrthoDB" id="2414946at2759"/>
<feature type="domain" description="VWFA" evidence="1">
    <location>
        <begin position="108"/>
        <end position="272"/>
    </location>
</feature>
<dbReference type="Pfam" id="PF13519">
    <property type="entry name" value="VWA_2"/>
    <property type="match status" value="1"/>
</dbReference>
<evidence type="ECO:0000313" key="2">
    <source>
        <dbReference type="EMBL" id="RHZ45912.1"/>
    </source>
</evidence>
<dbReference type="InterPro" id="IPR036465">
    <property type="entry name" value="vWFA_dom_sf"/>
</dbReference>
<evidence type="ECO:0000313" key="3">
    <source>
        <dbReference type="Proteomes" id="UP000266861"/>
    </source>
</evidence>
<dbReference type="SUPFAM" id="SSF53300">
    <property type="entry name" value="vWA-like"/>
    <property type="match status" value="1"/>
</dbReference>
<reference evidence="2 3" key="1">
    <citation type="submission" date="2018-08" db="EMBL/GenBank/DDBJ databases">
        <title>Genome and evolution of the arbuscular mycorrhizal fungus Diversispora epigaea (formerly Glomus versiforme) and its bacterial endosymbionts.</title>
        <authorList>
            <person name="Sun X."/>
            <person name="Fei Z."/>
            <person name="Harrison M."/>
        </authorList>
    </citation>
    <scope>NUCLEOTIDE SEQUENCE [LARGE SCALE GENOMIC DNA]</scope>
    <source>
        <strain evidence="2 3">IT104</strain>
    </source>
</reference>
<dbReference type="STRING" id="1348612.A0A397G4G1"/>
<sequence length="334" mass="38439">MNVNISPNPARKKDYISHSTFWERTNFEDPYSQNDRDEFKKCDHECAGEEHHRVDEYGREPTKSYCTLEIFHPSLDNNSIPPNNIGYISTCGHHFLCENPATSFGDFHIMFVVDRSGSMSASDCRPPCTRTATYGLRNSHNNRLGAVYEAVYSFIETRRNSRRSAQNRQMIVDNDTASLVLFDGSAIICAFENRSLTNPDDLLQIMMTYDIGGTTNYAAGINAASRIIQRYYNGLKTNVVLFLSDGFCKAPEYQVRDLCSKVRNRDHIYIFIRSRSLVMVRMVNIAKEYLPQNNNRQSLTCEFVHAVDEIRLIEYFTSVAESLRKHKPTLIRNY</sequence>
<protein>
    <recommendedName>
        <fullName evidence="1">VWFA domain-containing protein</fullName>
    </recommendedName>
</protein>
<dbReference type="EMBL" id="PQFF01000533">
    <property type="protein sequence ID" value="RHZ45912.1"/>
    <property type="molecule type" value="Genomic_DNA"/>
</dbReference>
<name>A0A397G4G1_9GLOM</name>
<comment type="caution">
    <text evidence="2">The sequence shown here is derived from an EMBL/GenBank/DDBJ whole genome shotgun (WGS) entry which is preliminary data.</text>
</comment>
<gene>
    <name evidence="2" type="ORF">Glove_642g9</name>
</gene>
<organism evidence="2 3">
    <name type="scientific">Diversispora epigaea</name>
    <dbReference type="NCBI Taxonomy" id="1348612"/>
    <lineage>
        <taxon>Eukaryota</taxon>
        <taxon>Fungi</taxon>
        <taxon>Fungi incertae sedis</taxon>
        <taxon>Mucoromycota</taxon>
        <taxon>Glomeromycotina</taxon>
        <taxon>Glomeromycetes</taxon>
        <taxon>Diversisporales</taxon>
        <taxon>Diversisporaceae</taxon>
        <taxon>Diversispora</taxon>
    </lineage>
</organism>
<dbReference type="CDD" id="cd00198">
    <property type="entry name" value="vWFA"/>
    <property type="match status" value="1"/>
</dbReference>
<keyword evidence="3" id="KW-1185">Reference proteome</keyword>